<dbReference type="PROSITE" id="PS51549">
    <property type="entry name" value="DM13"/>
    <property type="match status" value="2"/>
</dbReference>
<dbReference type="InterPro" id="IPR005018">
    <property type="entry name" value="DOMON_domain"/>
</dbReference>
<evidence type="ECO:0000313" key="6">
    <source>
        <dbReference type="Proteomes" id="UP000186922"/>
    </source>
</evidence>
<dbReference type="Proteomes" id="UP000186922">
    <property type="component" value="Unassembled WGS sequence"/>
</dbReference>
<reference evidence="5 6" key="1">
    <citation type="journal article" date="2016" name="Nat. Commun.">
        <title>Extremotolerant tardigrade genome and improved radiotolerance of human cultured cells by tardigrade-unique protein.</title>
        <authorList>
            <person name="Hashimoto T."/>
            <person name="Horikawa D.D."/>
            <person name="Saito Y."/>
            <person name="Kuwahara H."/>
            <person name="Kozuka-Hata H."/>
            <person name="Shin-I T."/>
            <person name="Minakuchi Y."/>
            <person name="Ohishi K."/>
            <person name="Motoyama A."/>
            <person name="Aizu T."/>
            <person name="Enomoto A."/>
            <person name="Kondo K."/>
            <person name="Tanaka S."/>
            <person name="Hara Y."/>
            <person name="Koshikawa S."/>
            <person name="Sagara H."/>
            <person name="Miura T."/>
            <person name="Yokobori S."/>
            <person name="Miyagawa K."/>
            <person name="Suzuki Y."/>
            <person name="Kubo T."/>
            <person name="Oyama M."/>
            <person name="Kohara Y."/>
            <person name="Fujiyama A."/>
            <person name="Arakawa K."/>
            <person name="Katayama T."/>
            <person name="Toyoda A."/>
            <person name="Kunieda T."/>
        </authorList>
    </citation>
    <scope>NUCLEOTIDE SEQUENCE [LARGE SCALE GENOMIC DNA]</scope>
    <source>
        <strain evidence="5 6">YOKOZUNA-1</strain>
    </source>
</reference>
<name>A0A1D1UX96_RAMVA</name>
<evidence type="ECO:0000256" key="2">
    <source>
        <dbReference type="SAM" id="MobiDB-lite"/>
    </source>
</evidence>
<sequence length="899" mass="97276">MVALRALISRAAFVPDTDLTMCGTTALLLALSLLHTVTGQWNLNLAPGDFSGPVRVNRNNDFGISAAPIFSLQPSQAPQTNSNIRQLQNGPQNSNVNGATANRRVEWWPNSDTTNNDGGSSNFFPSGAASQAFTGGNFFQPQPQVQPQSAQGVFNAIDTPYYGTRIGNLNTYQHSVAGEVYAIDDETILVKRFSYDGQVPDASFCVGNTEQVRCNQFQGVFLNNDKGQRAPLTRSNGQDIILKLNSGGNLRAYRWLALTSPSSQNANFGDVMFPRDFSPPKQVMLGPMMPPSSGYLAQSVRSGPVTVINDKQIQIGNLYYDGAAAEAFFYVGQGPQPNAQGAIIPYANSYAKLPVISGQTVTLTLPGNYNIQNINWLAIWSRTQNTNLGYVMIPSGLNVPPALAGISAGTSNSQPPSASLMDLPNCESFANNLLQVRWGLQGQELLIQVQARLGNGEYMAFGFSGTQDRISMLGSDVIVIYWDAATDSVAAEDYTLASRQECMGNSGVCPDDVIGGGDSFQLLSGSKSNDVVTAVYRRPINSGDRLDLVVNPNIETYVVWAIGPLNEQQQPRKHYEGARASPQVGERIVFGRNPPVDRCSSEVRQRNLVERNQPGYPGGANAGQVEGQASGWRHQWIMGNETNTFVLIPGPAGGVKGYSAVTRKPKLSGLVWYVNGKLAPELVLQRGQPYRFIVYGGMNFQDSSKYHPLYITTDSTGGLASKLPAEQVAEERGILAGAVRAPNGAGFIPTALGPYCAFVQGGAANPDSFRSFEEFNRTLALQCDDAPPRTLPLVNAPSSVLDWIPSAQDPPVAYYQCFIHKDMGWRIKLVNDYREFVPSQYSSAQFTQGPIGPNNANGNTVLRPAGIYTTSNRNNGAHSVTIHFLAPLFLVFTAFLLKC</sequence>
<dbReference type="InterPro" id="IPR019545">
    <property type="entry name" value="DM13_domain"/>
</dbReference>
<dbReference type="OrthoDB" id="2448405at2759"/>
<comment type="caution">
    <text evidence="5">The sequence shown here is derived from an EMBL/GenBank/DDBJ whole genome shotgun (WGS) entry which is preliminary data.</text>
</comment>
<dbReference type="EMBL" id="BDGG01000002">
    <property type="protein sequence ID" value="GAU94254.1"/>
    <property type="molecule type" value="Genomic_DNA"/>
</dbReference>
<evidence type="ECO:0000256" key="1">
    <source>
        <dbReference type="ARBA" id="ARBA00022737"/>
    </source>
</evidence>
<dbReference type="PANTHER" id="PTHR24036">
    <property type="entry name" value="SKELETOR-RELATED"/>
    <property type="match status" value="1"/>
</dbReference>
<accession>A0A1D1UX96</accession>
<dbReference type="PANTHER" id="PTHR24036:SF5">
    <property type="entry name" value="THROMBOMODULIN"/>
    <property type="match status" value="1"/>
</dbReference>
<dbReference type="CDD" id="cd09631">
    <property type="entry name" value="DOMON_DOH"/>
    <property type="match status" value="1"/>
</dbReference>
<dbReference type="InterPro" id="IPR052126">
    <property type="entry name" value="Spindle_Org/Thrombomodulin"/>
</dbReference>
<feature type="domain" description="DM13" evidence="4">
    <location>
        <begin position="163"/>
        <end position="274"/>
    </location>
</feature>
<dbReference type="SMART" id="SM00686">
    <property type="entry name" value="DM13"/>
    <property type="match status" value="2"/>
</dbReference>
<evidence type="ECO:0000259" key="3">
    <source>
        <dbReference type="PROSITE" id="PS50836"/>
    </source>
</evidence>
<dbReference type="InterPro" id="IPR045266">
    <property type="entry name" value="DOH_DOMON"/>
</dbReference>
<organism evidence="5 6">
    <name type="scientific">Ramazzottius varieornatus</name>
    <name type="common">Water bear</name>
    <name type="synonym">Tardigrade</name>
    <dbReference type="NCBI Taxonomy" id="947166"/>
    <lineage>
        <taxon>Eukaryota</taxon>
        <taxon>Metazoa</taxon>
        <taxon>Ecdysozoa</taxon>
        <taxon>Tardigrada</taxon>
        <taxon>Eutardigrada</taxon>
        <taxon>Parachela</taxon>
        <taxon>Hypsibioidea</taxon>
        <taxon>Ramazzottiidae</taxon>
        <taxon>Ramazzottius</taxon>
    </lineage>
</organism>
<protein>
    <recommendedName>
        <fullName evidence="7">DOMON domain-containing protein</fullName>
    </recommendedName>
</protein>
<keyword evidence="6" id="KW-1185">Reference proteome</keyword>
<dbReference type="PROSITE" id="PS50836">
    <property type="entry name" value="DOMON"/>
    <property type="match status" value="1"/>
</dbReference>
<feature type="region of interest" description="Disordered" evidence="2">
    <location>
        <begin position="75"/>
        <end position="95"/>
    </location>
</feature>
<proteinExistence type="predicted"/>
<evidence type="ECO:0008006" key="7">
    <source>
        <dbReference type="Google" id="ProtNLM"/>
    </source>
</evidence>
<dbReference type="SMART" id="SM00664">
    <property type="entry name" value="DoH"/>
    <property type="match status" value="1"/>
</dbReference>
<dbReference type="AlphaFoldDB" id="A0A1D1UX96"/>
<evidence type="ECO:0000259" key="4">
    <source>
        <dbReference type="PROSITE" id="PS51549"/>
    </source>
</evidence>
<feature type="domain" description="DM13" evidence="4">
    <location>
        <begin position="286"/>
        <end position="394"/>
    </location>
</feature>
<evidence type="ECO:0000313" key="5">
    <source>
        <dbReference type="EMBL" id="GAU94254.1"/>
    </source>
</evidence>
<feature type="domain" description="DOMON" evidence="3">
    <location>
        <begin position="432"/>
        <end position="563"/>
    </location>
</feature>
<dbReference type="Pfam" id="PF10517">
    <property type="entry name" value="DM13"/>
    <property type="match status" value="2"/>
</dbReference>
<gene>
    <name evidence="5" type="primary">RvY_06065-1</name>
    <name evidence="5" type="synonym">RvY_06065.1</name>
    <name evidence="5" type="ORF">RvY_06065</name>
</gene>
<keyword evidence="1" id="KW-0677">Repeat</keyword>
<dbReference type="Pfam" id="PF03351">
    <property type="entry name" value="DOMON"/>
    <property type="match status" value="1"/>
</dbReference>